<dbReference type="AlphaFoldDB" id="A0A9W4T8R2"/>
<keyword evidence="2" id="KW-1185">Reference proteome</keyword>
<reference evidence="1" key="1">
    <citation type="submission" date="2022-08" db="EMBL/GenBank/DDBJ databases">
        <authorList>
            <person name="Kallberg Y."/>
            <person name="Tangrot J."/>
            <person name="Rosling A."/>
        </authorList>
    </citation>
    <scope>NUCLEOTIDE SEQUENCE</scope>
    <source>
        <strain evidence="1">Wild A</strain>
    </source>
</reference>
<dbReference type="OrthoDB" id="2437213at2759"/>
<gene>
    <name evidence="1" type="ORF">FWILDA_LOCUS17357</name>
</gene>
<accession>A0A9W4T8R2</accession>
<dbReference type="Proteomes" id="UP001153678">
    <property type="component" value="Unassembled WGS sequence"/>
</dbReference>
<dbReference type="EMBL" id="CAMKVN010013442">
    <property type="protein sequence ID" value="CAI2195999.1"/>
    <property type="molecule type" value="Genomic_DNA"/>
</dbReference>
<feature type="non-terminal residue" evidence="1">
    <location>
        <position position="82"/>
    </location>
</feature>
<evidence type="ECO:0000313" key="2">
    <source>
        <dbReference type="Proteomes" id="UP001153678"/>
    </source>
</evidence>
<organism evidence="1 2">
    <name type="scientific">Funneliformis geosporum</name>
    <dbReference type="NCBI Taxonomy" id="1117311"/>
    <lineage>
        <taxon>Eukaryota</taxon>
        <taxon>Fungi</taxon>
        <taxon>Fungi incertae sedis</taxon>
        <taxon>Mucoromycota</taxon>
        <taxon>Glomeromycotina</taxon>
        <taxon>Glomeromycetes</taxon>
        <taxon>Glomerales</taxon>
        <taxon>Glomeraceae</taxon>
        <taxon>Funneliformis</taxon>
    </lineage>
</organism>
<evidence type="ECO:0000313" key="1">
    <source>
        <dbReference type="EMBL" id="CAI2195999.1"/>
    </source>
</evidence>
<sequence length="82" mass="9481">EHEARFTNLKQKDKEKATLIAKLDYDIKKIKQSLAKESDQINVLEVLPPKEATASILLTHISNTSDNSKEEAWFNEDMFFNE</sequence>
<comment type="caution">
    <text evidence="1">The sequence shown here is derived from an EMBL/GenBank/DDBJ whole genome shotgun (WGS) entry which is preliminary data.</text>
</comment>
<protein>
    <submittedName>
        <fullName evidence="1">14986_t:CDS:1</fullName>
    </submittedName>
</protein>
<feature type="non-terminal residue" evidence="1">
    <location>
        <position position="1"/>
    </location>
</feature>
<name>A0A9W4T8R2_9GLOM</name>
<proteinExistence type="predicted"/>